<dbReference type="EMBL" id="QICL01000001">
    <property type="protein sequence ID" value="PXV69001.1"/>
    <property type="molecule type" value="Genomic_DNA"/>
</dbReference>
<protein>
    <recommendedName>
        <fullName evidence="3">Prolyl oligopeptidase family protein</fullName>
    </recommendedName>
</protein>
<name>A0A2V3PVZ1_9BACT</name>
<evidence type="ECO:0000313" key="2">
    <source>
        <dbReference type="Proteomes" id="UP000247973"/>
    </source>
</evidence>
<accession>A0A2V3PVZ1</accession>
<reference evidence="1 2" key="1">
    <citation type="submission" date="2018-03" db="EMBL/GenBank/DDBJ databases">
        <title>Genomic Encyclopedia of Archaeal and Bacterial Type Strains, Phase II (KMG-II): from individual species to whole genera.</title>
        <authorList>
            <person name="Goeker M."/>
        </authorList>
    </citation>
    <scope>NUCLEOTIDE SEQUENCE [LARGE SCALE GENOMIC DNA]</scope>
    <source>
        <strain evidence="1 2">DSM 100214</strain>
    </source>
</reference>
<dbReference type="OrthoDB" id="1118238at2"/>
<dbReference type="RefSeq" id="WP_110308969.1">
    <property type="nucleotide sequence ID" value="NZ_QICL01000001.1"/>
</dbReference>
<gene>
    <name evidence="1" type="ORF">CLV62_101268</name>
</gene>
<dbReference type="AlphaFoldDB" id="A0A2V3PVZ1"/>
<dbReference type="Proteomes" id="UP000247973">
    <property type="component" value="Unassembled WGS sequence"/>
</dbReference>
<proteinExistence type="predicted"/>
<evidence type="ECO:0000313" key="1">
    <source>
        <dbReference type="EMBL" id="PXV69001.1"/>
    </source>
</evidence>
<comment type="caution">
    <text evidence="1">The sequence shown here is derived from an EMBL/GenBank/DDBJ whole genome shotgun (WGS) entry which is preliminary data.</text>
</comment>
<evidence type="ECO:0008006" key="3">
    <source>
        <dbReference type="Google" id="ProtNLM"/>
    </source>
</evidence>
<organism evidence="1 2">
    <name type="scientific">Dysgonomonas alginatilytica</name>
    <dbReference type="NCBI Taxonomy" id="1605892"/>
    <lineage>
        <taxon>Bacteria</taxon>
        <taxon>Pseudomonadati</taxon>
        <taxon>Bacteroidota</taxon>
        <taxon>Bacteroidia</taxon>
        <taxon>Bacteroidales</taxon>
        <taxon>Dysgonomonadaceae</taxon>
        <taxon>Dysgonomonas</taxon>
    </lineage>
</organism>
<keyword evidence="2" id="KW-1185">Reference proteome</keyword>
<sequence length="104" mass="12214">MKGDPIQAWRSFSTPYREDIVHLKMPIYIAYGTADPSSESCDLLPIYFELYGKKNYELTPYVDRGHSFQKVVNGKSDYNDIIFKDIIQIFILWTENLQITERVN</sequence>